<accession>A0ACC7MVC3</accession>
<proteinExistence type="predicted"/>
<gene>
    <name evidence="1" type="ORF">ACJEBM_13455</name>
</gene>
<sequence length="1732" mass="193256">MTERLPTLAPSSPTAIPEFSTLTSNPHQSLLQSALARWQNCQESLQALFASAPLDEGATAYWQARAPGTPLSRRDRAEQLYRAHIESAAQLGFALRTLGAEQLKPLWLMLDAGTETVHLDDQPIHCEQLALKLSDNSLWKIPAAWVITVGNQQPVAQLLYLPSRPVPVQAFEERSDMEHWLSAQLLAPPELPSHYSFQYTTTTGPLTTGISDLFAPELQARRAGAFAQAPSLESLELTEGFGDEDRSALFDSLSADIPLAMRLTSLRQQQAALETLLGEDSATDLQRIFEDTLKALETAEQAADRAASALLYRSRVLDLTTFNRESSALYQAHKDGLQAEAKLQRSLNQLDSSQFDMLQAILEPSAADEADSDVVAASLSLIEHTSGNQTQALEGPFVITRSQVLLDPAAPHSLLIYWPGIGGGLQRFASRRDLELELFKIREQDPELTLQLTKISCDPLLYSQDKQISRFEEQAAQIRQRHADPAQAAERADELEKLRRKTLAKLQVPVNPARHLALAQRLEQNRSAAMASRLPTWLATLSVSAGAELKKLIEAYIQAMHRSHAQLEASLAPRDAFTRQHLQVRLRDDFSIEGEFDIQLDLPDSVKLEKQLADGAAPGTPQKLVAVPSATRSRMSLEELAQLNIDNTPSMQLEPLSLRLAQMRVHVNATDESERQALVTGITNTYLRKVLPELDLAQRYEDLIRNTFMGSASETPFVREHRRECLVEPWRLMLKLQGQCAHLQNQINQDQLQVLTIAIDAQAPEAWQANGNRIVLFPAYLSAGGKDTPNEGPTTLSGVTFIEEQVSGMTLLYLPDSPDGQCLRRYDSLESARRALFNLCLRSEMVSYLAGRALKGNEQAHASRINQAVLKHFDAMIGVGLAWPSTTSLAEHLLNAHMGRLIEAHRDTSRSRTDLYLERYALSGSKAFNYIKMAIGLVPFVGAGVALYDAWSSANNAVAALSHGEVAEGLAEIESVLLSLIDAAMDIAGTSPATRSTTVVRSLARARQLMALGKGATALRSTSARHARHIAQRFAGYEYEKPISLAGLQPLEHGVYRNVYRHADGDFITRQGRIFQVEPSADSRGLRLSGTRKKTYRQPIALDEAGQWDTWFGVYGSTFEGGGLGGGGVLGHLADALDPIWPAAIRERLPRWWADRVFRRHNALTDAADNLAPQIDARVSRTNAALEKYNSVAAEARPALIQETEAACIGDIELASGHYQTLVELAPLAHGNKQRLLSEMQSHDALIIADRQKQRVFFANHRSNPLTDRIDALIDQLDELPDSALAERVRILHDIRKLRLEVIGHLEQIETAMRDLNRWYERITVRTEKAQMTSEVEALNGRLNEPTLLYLRTAHLLETVNRFNTVRDLSWFHLQTQAESLRINVDRALFTQFSLQEVPATRAQRNQIFQECLEHYSQFRRGMNAWTASDPQHFYLDAVAPLLEGIEKMAQRARKGIDQPAPVVPAGQRSKKVFITEDDHLLIGGERLEPTTQKRQYILTGKGGVEEIWEQGANGKSRLLNPPEPIARPVQKDAAAMIEDARNRLQSQPAYRSRIQAYAAQDMLPVDLEHMMVNEANELKRRALDIEAISPQSPVIEQLRNKAVELIATGRRMRTRQSLRSKNPTDGMLDDLISQNAAEIRKTSELKTLGKRPDRRIDYLQEYEIWDMTATPPTLLWYAHFHYAKPAPAFLEFEKAHLKLPEHRALTHADNANLPYADIGKKSAALRHFDQG</sequence>
<comment type="caution">
    <text evidence="1">The sequence shown here is derived from an EMBL/GenBank/DDBJ whole genome shotgun (WGS) entry which is preliminary data.</text>
</comment>
<dbReference type="EMBL" id="JBJHQE010000021">
    <property type="protein sequence ID" value="MFK9081678.1"/>
    <property type="molecule type" value="Genomic_DNA"/>
</dbReference>
<organism evidence="1 2">
    <name type="scientific">Pseudomonas neuropathica</name>
    <dbReference type="NCBI Taxonomy" id="2730425"/>
    <lineage>
        <taxon>Bacteria</taxon>
        <taxon>Pseudomonadati</taxon>
        <taxon>Pseudomonadota</taxon>
        <taxon>Gammaproteobacteria</taxon>
        <taxon>Pseudomonadales</taxon>
        <taxon>Pseudomonadaceae</taxon>
        <taxon>Pseudomonas</taxon>
    </lineage>
</organism>
<dbReference type="Proteomes" id="UP001622950">
    <property type="component" value="Unassembled WGS sequence"/>
</dbReference>
<name>A0ACC7MVC3_9PSED</name>
<reference evidence="1" key="1">
    <citation type="submission" date="2024-11" db="EMBL/GenBank/DDBJ databases">
        <authorList>
            <person name="Lucas J.A."/>
        </authorList>
    </citation>
    <scope>NUCLEOTIDE SEQUENCE</scope>
    <source>
        <strain evidence="1">Z 8.8</strain>
    </source>
</reference>
<evidence type="ECO:0000313" key="1">
    <source>
        <dbReference type="EMBL" id="MFK9081678.1"/>
    </source>
</evidence>
<evidence type="ECO:0000313" key="2">
    <source>
        <dbReference type="Proteomes" id="UP001622950"/>
    </source>
</evidence>
<keyword evidence="2" id="KW-1185">Reference proteome</keyword>
<protein>
    <submittedName>
        <fullName evidence="1">Dermonecrotic toxin domain-containing protein</fullName>
    </submittedName>
</protein>